<dbReference type="OrthoDB" id="9802793at2"/>
<feature type="domain" description="Amidohydrolase-related" evidence="3">
    <location>
        <begin position="853"/>
        <end position="942"/>
    </location>
</feature>
<dbReference type="PANTHER" id="PTHR43135:SF3">
    <property type="entry name" value="ALPHA-D-RIBOSE 1-METHYLPHOSPHONATE 5-TRIPHOSPHATE DIPHOSPHATASE"/>
    <property type="match status" value="1"/>
</dbReference>
<dbReference type="Proteomes" id="UP000051643">
    <property type="component" value="Unassembled WGS sequence"/>
</dbReference>
<dbReference type="SUPFAM" id="SSF51338">
    <property type="entry name" value="Composite domain of metallo-dependent hydrolases"/>
    <property type="match status" value="2"/>
</dbReference>
<comment type="caution">
    <text evidence="5">The sequence shown here is derived from an EMBL/GenBank/DDBJ whole genome shotgun (WGS) entry which is preliminary data.</text>
</comment>
<gene>
    <name evidence="5" type="ORF">APR42_03280</name>
</gene>
<keyword evidence="5" id="KW-0378">Hydrolase</keyword>
<evidence type="ECO:0000313" key="6">
    <source>
        <dbReference type="Proteomes" id="UP000051643"/>
    </source>
</evidence>
<dbReference type="CDD" id="cd01309">
    <property type="entry name" value="Met_dep_hydrolase_C"/>
    <property type="match status" value="1"/>
</dbReference>
<dbReference type="InterPro" id="IPR011059">
    <property type="entry name" value="Metal-dep_hydrolase_composite"/>
</dbReference>
<dbReference type="SUPFAM" id="SSF51556">
    <property type="entry name" value="Metallo-dependent hydrolases"/>
    <property type="match status" value="2"/>
</dbReference>
<feature type="compositionally biased region" description="Acidic residues" evidence="1">
    <location>
        <begin position="534"/>
        <end position="551"/>
    </location>
</feature>
<organism evidence="5 6">
    <name type="scientific">Salegentibacter mishustinae</name>
    <dbReference type="NCBI Taxonomy" id="270918"/>
    <lineage>
        <taxon>Bacteria</taxon>
        <taxon>Pseudomonadati</taxon>
        <taxon>Bacteroidota</taxon>
        <taxon>Flavobacteriia</taxon>
        <taxon>Flavobacteriales</taxon>
        <taxon>Flavobacteriaceae</taxon>
        <taxon>Salegentibacter</taxon>
    </lineage>
</organism>
<evidence type="ECO:0000256" key="1">
    <source>
        <dbReference type="SAM" id="MobiDB-lite"/>
    </source>
</evidence>
<dbReference type="GO" id="GO:0016810">
    <property type="term" value="F:hydrolase activity, acting on carbon-nitrogen (but not peptide) bonds"/>
    <property type="evidence" value="ECO:0007669"/>
    <property type="project" value="InterPro"/>
</dbReference>
<feature type="chain" id="PRO_5006389167" evidence="2">
    <location>
        <begin position="20"/>
        <end position="1001"/>
    </location>
</feature>
<reference evidence="5" key="1">
    <citation type="submission" date="2015-10" db="EMBL/GenBank/DDBJ databases">
        <title>Draft genome sequence of Salegentibacter mishustinae KCTC 12263.</title>
        <authorList>
            <person name="Lin W."/>
            <person name="Zheng Q."/>
        </authorList>
    </citation>
    <scope>NUCLEOTIDE SEQUENCE [LARGE SCALE GENOMIC DNA]</scope>
    <source>
        <strain evidence="5">KCTC 12263</strain>
    </source>
</reference>
<dbReference type="STRING" id="270918.APR42_03280"/>
<feature type="domain" description="Amidohydrolase 3" evidence="4">
    <location>
        <begin position="366"/>
        <end position="421"/>
    </location>
</feature>
<dbReference type="InterPro" id="IPR051781">
    <property type="entry name" value="Metallo-dep_Hydrolase"/>
</dbReference>
<accession>A0A0Q9Z7L5</accession>
<feature type="region of interest" description="Disordered" evidence="1">
    <location>
        <begin position="524"/>
        <end position="551"/>
    </location>
</feature>
<feature type="signal peptide" evidence="2">
    <location>
        <begin position="1"/>
        <end position="19"/>
    </location>
</feature>
<sequence length="1001" mass="112047">MKLRLLLCLVFLVTLQSKAQEYFPKNDGVKNPQTNHTVFKNAKIHVSPQEIIENGSFVVKDGKITAIGKSVNEPANSIVIDLQGKEVYPSFIDLYSSFGIKEPKEVEGGNGQPQYEASREGYYWNDHIRPETEAVAAFNYDEKAAASLHKAGFSVVNTHVPDGIIRGTGMLVALNPEGTEGDRILKDRSAQYLSLDKSKLSRQAYPTSTMGAMALIRQTYLDAEWYGKGKSENKDLALEALNRNKNLTQIFATDNLLDALRAGKIGKEFNVGYVILGDGKEYQRLQEIKETGSTFIVPLNFPDAYDVEDPFMAEHVTLEEMKTWNQAPANLKMLAEKNIPFTITTHDLDVEKDFRNNLLKAVKYGLSKEDALAALTTTPAKILGEENRLGTLKEGAWANFIITSGDYFDKETSIYENWIQGKKAVINKMKTTDITGTYTLKVEEKDYELKITGKPEAPKASVTSGDTKLGAKLSFSNNWMNLLLSSADTTKIGFTRLVAKTDENIDKISGTAYLSDGSETSFSAVKKSSTEITETSEEEEENGEKDDDDKDEEIREIMSVSFPNKAYGFSEMPKEETILFQNATVWTNEEEGIIENTDVLVKDGKISRIGENLKVGNARVIDATGKHLTSGIIDEHSHIAASAINEAGHNSTAEVSMEDVVDPTDMNIYRNLAGGVTTVQLLHGSANPIGGRSAILRLKWGENAEDLIFENSPKFIKFALGENVKQSNWGSRSRFPQTRMGVEQVFTDYFTRAREYEEARKTDKDFRKDLEMETLVEILNSERFVSAHSYVQSEINMLMKVAENFDFRINTFTHILEGYKVADKMKEHGAGGSTFSDWWAYKYEVNDAIPFNAPIMHSQGIVTAINSDDAEMSRRLNQEAAKSVKYGGVSEEDAWKFVTLNPAKLLHIDDRVGSIKTGKDADLVLWSDNPLSIYAKAEKTLIQGKVFFDIEKDKKLREEIQQQRSTLITQMLQAKNKGLKTQPVTKKEEQHIHCNLLEEIH</sequence>
<dbReference type="Pfam" id="PF01979">
    <property type="entry name" value="Amidohydro_1"/>
    <property type="match status" value="1"/>
</dbReference>
<evidence type="ECO:0000259" key="3">
    <source>
        <dbReference type="Pfam" id="PF01979"/>
    </source>
</evidence>
<dbReference type="PANTHER" id="PTHR43135">
    <property type="entry name" value="ALPHA-D-RIBOSE 1-METHYLPHOSPHONATE 5-TRIPHOSPHATE DIPHOSPHATASE"/>
    <property type="match status" value="1"/>
</dbReference>
<proteinExistence type="predicted"/>
<evidence type="ECO:0000256" key="2">
    <source>
        <dbReference type="SAM" id="SignalP"/>
    </source>
</evidence>
<dbReference type="Pfam" id="PF07969">
    <property type="entry name" value="Amidohydro_3"/>
    <property type="match status" value="1"/>
</dbReference>
<keyword evidence="6" id="KW-1185">Reference proteome</keyword>
<evidence type="ECO:0000259" key="4">
    <source>
        <dbReference type="Pfam" id="PF07969"/>
    </source>
</evidence>
<protein>
    <submittedName>
        <fullName evidence="5">Amidohydrolase</fullName>
    </submittedName>
</protein>
<dbReference type="InterPro" id="IPR013108">
    <property type="entry name" value="Amidohydro_3"/>
</dbReference>
<dbReference type="AlphaFoldDB" id="A0A0Q9Z7L5"/>
<keyword evidence="2" id="KW-0732">Signal</keyword>
<dbReference type="EMBL" id="LKTP01000012">
    <property type="protein sequence ID" value="KRG28965.1"/>
    <property type="molecule type" value="Genomic_DNA"/>
</dbReference>
<dbReference type="Gene3D" id="2.30.40.10">
    <property type="entry name" value="Urease, subunit C, domain 1"/>
    <property type="match status" value="1"/>
</dbReference>
<dbReference type="Gene3D" id="3.20.20.140">
    <property type="entry name" value="Metal-dependent hydrolases"/>
    <property type="match status" value="2"/>
</dbReference>
<dbReference type="InterPro" id="IPR006680">
    <property type="entry name" value="Amidohydro-rel"/>
</dbReference>
<dbReference type="RefSeq" id="WP_057481439.1">
    <property type="nucleotide sequence ID" value="NZ_BMWR01000003.1"/>
</dbReference>
<evidence type="ECO:0000313" key="5">
    <source>
        <dbReference type="EMBL" id="KRG28965.1"/>
    </source>
</evidence>
<name>A0A0Q9Z7L5_9FLAO</name>
<dbReference type="InterPro" id="IPR032466">
    <property type="entry name" value="Metal_Hydrolase"/>
</dbReference>